<name>M3YDJ8_MUSPF</name>
<dbReference type="EMBL" id="AEYP01034001">
    <property type="status" value="NOT_ANNOTATED_CDS"/>
    <property type="molecule type" value="Genomic_DNA"/>
</dbReference>
<feature type="compositionally biased region" description="Gly residues" evidence="1">
    <location>
        <begin position="22"/>
        <end position="32"/>
    </location>
</feature>
<proteinExistence type="predicted"/>
<reference evidence="2" key="1">
    <citation type="submission" date="2024-06" db="UniProtKB">
        <authorList>
            <consortium name="Ensembl"/>
        </authorList>
    </citation>
    <scope>IDENTIFICATION</scope>
</reference>
<evidence type="ECO:0000313" key="2">
    <source>
        <dbReference type="Ensembl" id="ENSMPUP00000009405.1"/>
    </source>
</evidence>
<dbReference type="HOGENOM" id="CLU_2660994_0_0_1"/>
<dbReference type="AlphaFoldDB" id="M3YDJ8"/>
<accession>M3YDJ8</accession>
<protein>
    <submittedName>
        <fullName evidence="2">Uncharacterized protein</fullName>
    </submittedName>
</protein>
<feature type="region of interest" description="Disordered" evidence="1">
    <location>
        <begin position="1"/>
        <end position="76"/>
    </location>
</feature>
<evidence type="ECO:0000256" key="1">
    <source>
        <dbReference type="SAM" id="MobiDB-lite"/>
    </source>
</evidence>
<dbReference type="Ensembl" id="ENSMPUT00000009560.1">
    <property type="protein sequence ID" value="ENSMPUP00000009405.1"/>
    <property type="gene ID" value="ENSMPUG00000009481.1"/>
</dbReference>
<sequence>RLRVSGPVTLIPQRAGPDPGRALGGGPWGAPGGRRERNRKKREREHKQGEQQGEGEEGSLWSKEPSAGLHPRTSVP</sequence>
<organism evidence="2">
    <name type="scientific">Mustela putorius furo</name>
    <name type="common">European domestic ferret</name>
    <name type="synonym">Mustela furo</name>
    <dbReference type="NCBI Taxonomy" id="9669"/>
    <lineage>
        <taxon>Eukaryota</taxon>
        <taxon>Metazoa</taxon>
        <taxon>Chordata</taxon>
        <taxon>Craniata</taxon>
        <taxon>Vertebrata</taxon>
        <taxon>Euteleostomi</taxon>
        <taxon>Mammalia</taxon>
        <taxon>Eutheria</taxon>
        <taxon>Laurasiatheria</taxon>
        <taxon>Carnivora</taxon>
        <taxon>Caniformia</taxon>
        <taxon>Musteloidea</taxon>
        <taxon>Mustelidae</taxon>
        <taxon>Mustelinae</taxon>
        <taxon>Mustela</taxon>
    </lineage>
</organism>
<dbReference type="InParanoid" id="M3YDJ8"/>